<feature type="non-terminal residue" evidence="1">
    <location>
        <position position="1"/>
    </location>
</feature>
<name>A0A371CX20_9APHY</name>
<keyword evidence="2" id="KW-1185">Reference proteome</keyword>
<evidence type="ECO:0000313" key="1">
    <source>
        <dbReference type="EMBL" id="RDX44816.1"/>
    </source>
</evidence>
<accession>A0A371CX20</accession>
<gene>
    <name evidence="1" type="ORF">OH76DRAFT_1328632</name>
</gene>
<reference evidence="1 2" key="1">
    <citation type="journal article" date="2018" name="Biotechnol. Biofuels">
        <title>Integrative visual omics of the white-rot fungus Polyporus brumalis exposes the biotechnological potential of its oxidative enzymes for delignifying raw plant biomass.</title>
        <authorList>
            <person name="Miyauchi S."/>
            <person name="Rancon A."/>
            <person name="Drula E."/>
            <person name="Hage H."/>
            <person name="Chaduli D."/>
            <person name="Favel A."/>
            <person name="Grisel S."/>
            <person name="Henrissat B."/>
            <person name="Herpoel-Gimbert I."/>
            <person name="Ruiz-Duenas F.J."/>
            <person name="Chevret D."/>
            <person name="Hainaut M."/>
            <person name="Lin J."/>
            <person name="Wang M."/>
            <person name="Pangilinan J."/>
            <person name="Lipzen A."/>
            <person name="Lesage-Meessen L."/>
            <person name="Navarro D."/>
            <person name="Riley R."/>
            <person name="Grigoriev I.V."/>
            <person name="Zhou S."/>
            <person name="Raouche S."/>
            <person name="Rosso M.N."/>
        </authorList>
    </citation>
    <scope>NUCLEOTIDE SEQUENCE [LARGE SCALE GENOMIC DNA]</scope>
    <source>
        <strain evidence="1 2">BRFM 1820</strain>
    </source>
</reference>
<sequence>LFLGHEWIQHHNPIIDWQKKTLEFERCPHSCELALEEGDRIFMLNVPEYLHARRASVAMDIAIEQNKARKAKTFEQTVPEHYRDFHDVFKESSFDVLPE</sequence>
<dbReference type="Proteomes" id="UP000256964">
    <property type="component" value="Unassembled WGS sequence"/>
</dbReference>
<feature type="non-terminal residue" evidence="1">
    <location>
        <position position="99"/>
    </location>
</feature>
<organism evidence="1 2">
    <name type="scientific">Lentinus brumalis</name>
    <dbReference type="NCBI Taxonomy" id="2498619"/>
    <lineage>
        <taxon>Eukaryota</taxon>
        <taxon>Fungi</taxon>
        <taxon>Dikarya</taxon>
        <taxon>Basidiomycota</taxon>
        <taxon>Agaricomycotina</taxon>
        <taxon>Agaricomycetes</taxon>
        <taxon>Polyporales</taxon>
        <taxon>Polyporaceae</taxon>
        <taxon>Lentinus</taxon>
    </lineage>
</organism>
<proteinExistence type="predicted"/>
<evidence type="ECO:0000313" key="2">
    <source>
        <dbReference type="Proteomes" id="UP000256964"/>
    </source>
</evidence>
<dbReference type="AlphaFoldDB" id="A0A371CX20"/>
<dbReference type="EMBL" id="KZ857445">
    <property type="protein sequence ID" value="RDX44816.1"/>
    <property type="molecule type" value="Genomic_DNA"/>
</dbReference>
<dbReference type="OrthoDB" id="2729552at2759"/>
<protein>
    <submittedName>
        <fullName evidence="1">Uncharacterized protein</fullName>
    </submittedName>
</protein>